<gene>
    <name evidence="1" type="ORF">EJB05_56752</name>
</gene>
<dbReference type="AlphaFoldDB" id="A0A5J9SFI3"/>
<dbReference type="EMBL" id="RWGY01000914">
    <property type="protein sequence ID" value="TVT97981.1"/>
    <property type="molecule type" value="Genomic_DNA"/>
</dbReference>
<evidence type="ECO:0000313" key="1">
    <source>
        <dbReference type="EMBL" id="TVT97981.1"/>
    </source>
</evidence>
<keyword evidence="2" id="KW-1185">Reference proteome</keyword>
<comment type="caution">
    <text evidence="1">The sequence shown here is derived from an EMBL/GenBank/DDBJ whole genome shotgun (WGS) entry which is preliminary data.</text>
</comment>
<protein>
    <submittedName>
        <fullName evidence="1">Uncharacterized protein</fullName>
    </submittedName>
</protein>
<dbReference type="Gramene" id="TVT97981">
    <property type="protein sequence ID" value="TVT97981"/>
    <property type="gene ID" value="EJB05_56752"/>
</dbReference>
<sequence>MQQGTQLQVAGEAAQQRHFKWPAAGVPSRTMSHEVQEQDISRSSIVAVLTEGIKEGSDGQYGRSMDLRDDMLHVTLSNQ</sequence>
<dbReference type="Proteomes" id="UP000324897">
    <property type="component" value="Unassembled WGS sequence"/>
</dbReference>
<reference evidence="1 2" key="1">
    <citation type="journal article" date="2019" name="Sci. Rep.">
        <title>A high-quality genome of Eragrostis curvula grass provides insights into Poaceae evolution and supports new strategies to enhance forage quality.</title>
        <authorList>
            <person name="Carballo J."/>
            <person name="Santos B.A.C.M."/>
            <person name="Zappacosta D."/>
            <person name="Garbus I."/>
            <person name="Selva J.P."/>
            <person name="Gallo C.A."/>
            <person name="Diaz A."/>
            <person name="Albertini E."/>
            <person name="Caccamo M."/>
            <person name="Echenique V."/>
        </authorList>
    </citation>
    <scope>NUCLEOTIDE SEQUENCE [LARGE SCALE GENOMIC DNA]</scope>
    <source>
        <strain evidence="2">cv. Victoria</strain>
        <tissue evidence="1">Leaf</tissue>
    </source>
</reference>
<name>A0A5J9SFI3_9POAL</name>
<organism evidence="1 2">
    <name type="scientific">Eragrostis curvula</name>
    <name type="common">weeping love grass</name>
    <dbReference type="NCBI Taxonomy" id="38414"/>
    <lineage>
        <taxon>Eukaryota</taxon>
        <taxon>Viridiplantae</taxon>
        <taxon>Streptophyta</taxon>
        <taxon>Embryophyta</taxon>
        <taxon>Tracheophyta</taxon>
        <taxon>Spermatophyta</taxon>
        <taxon>Magnoliopsida</taxon>
        <taxon>Liliopsida</taxon>
        <taxon>Poales</taxon>
        <taxon>Poaceae</taxon>
        <taxon>PACMAD clade</taxon>
        <taxon>Chloridoideae</taxon>
        <taxon>Eragrostideae</taxon>
        <taxon>Eragrostidinae</taxon>
        <taxon>Eragrostis</taxon>
    </lineage>
</organism>
<accession>A0A5J9SFI3</accession>
<proteinExistence type="predicted"/>
<evidence type="ECO:0000313" key="2">
    <source>
        <dbReference type="Proteomes" id="UP000324897"/>
    </source>
</evidence>